<feature type="signal peptide" evidence="1">
    <location>
        <begin position="1"/>
        <end position="34"/>
    </location>
</feature>
<reference evidence="2 3" key="1">
    <citation type="submission" date="2016-10" db="EMBL/GenBank/DDBJ databases">
        <authorList>
            <person name="de Groot N.N."/>
        </authorList>
    </citation>
    <scope>NUCLEOTIDE SEQUENCE [LARGE SCALE GENOMIC DNA]</scope>
    <source>
        <strain evidence="2 3">CGMCC 1.11147</strain>
    </source>
</reference>
<sequence length="232" mass="25368">MGLMTTTQNDNRPRPRFALSMVATSALLVAGAAAAPALMTSANAAASLSTTSSHQRAAADGHRVVHRDARRDVLRFEFPSETSRPAPRDRATDIVRTVVDHRPHRLVVQSRVRELSRSGYRLMVAEILTPQGKPYELVVDFSTKPIDSRISLRRSGSGQDVTCPGATWSLNRSVNRVDASIPSSCLGDPGWVRVGLGVVTSPRFLERSWADDSRTRGQVGEHLRLGPRQPRA</sequence>
<accession>A0A1G9WIW5</accession>
<dbReference type="AlphaFoldDB" id="A0A1G9WIW5"/>
<organism evidence="2 3">
    <name type="scientific">Nocardioides szechwanensis</name>
    <dbReference type="NCBI Taxonomy" id="1005944"/>
    <lineage>
        <taxon>Bacteria</taxon>
        <taxon>Bacillati</taxon>
        <taxon>Actinomycetota</taxon>
        <taxon>Actinomycetes</taxon>
        <taxon>Propionibacteriales</taxon>
        <taxon>Nocardioidaceae</taxon>
        <taxon>Nocardioides</taxon>
    </lineage>
</organism>
<protein>
    <submittedName>
        <fullName evidence="2">Uncharacterized protein</fullName>
    </submittedName>
</protein>
<evidence type="ECO:0000256" key="1">
    <source>
        <dbReference type="SAM" id="SignalP"/>
    </source>
</evidence>
<keyword evidence="1" id="KW-0732">Signal</keyword>
<dbReference type="Proteomes" id="UP000199004">
    <property type="component" value="Unassembled WGS sequence"/>
</dbReference>
<evidence type="ECO:0000313" key="2">
    <source>
        <dbReference type="EMBL" id="SDM83975.1"/>
    </source>
</evidence>
<keyword evidence="3" id="KW-1185">Reference proteome</keyword>
<feature type="chain" id="PRO_5039663074" evidence="1">
    <location>
        <begin position="35"/>
        <end position="232"/>
    </location>
</feature>
<proteinExistence type="predicted"/>
<name>A0A1G9WIW5_9ACTN</name>
<gene>
    <name evidence="2" type="ORF">SAMN05192576_1061</name>
</gene>
<dbReference type="STRING" id="1005944.SAMN05192576_1061"/>
<dbReference type="EMBL" id="FNIC01000001">
    <property type="protein sequence ID" value="SDM83975.1"/>
    <property type="molecule type" value="Genomic_DNA"/>
</dbReference>
<evidence type="ECO:0000313" key="3">
    <source>
        <dbReference type="Proteomes" id="UP000199004"/>
    </source>
</evidence>